<dbReference type="OrthoDB" id="6280460at2759"/>
<evidence type="ECO:0000313" key="1">
    <source>
        <dbReference type="EMBL" id="VDM33971.1"/>
    </source>
</evidence>
<evidence type="ECO:0000313" key="2">
    <source>
        <dbReference type="Proteomes" id="UP000274429"/>
    </source>
</evidence>
<dbReference type="WBParaSite" id="TTAC_0000923301-mRNA-1">
    <property type="protein sequence ID" value="TTAC_0000923301-mRNA-1"/>
    <property type="gene ID" value="TTAC_0000923301"/>
</dbReference>
<sequence length="95" mass="11235">MKIAERIDYLRKVNLSRVAELEYMRDYELKEFSANTKHLTRLLDLLPMLNHQRCFYSGKHIEGSRRRKKRFINNSTASGESYNNEIISSSYTTVS</sequence>
<reference evidence="1 2" key="2">
    <citation type="submission" date="2018-11" db="EMBL/GenBank/DDBJ databases">
        <authorList>
            <consortium name="Pathogen Informatics"/>
        </authorList>
    </citation>
    <scope>NUCLEOTIDE SEQUENCE [LARGE SCALE GENOMIC DNA]</scope>
</reference>
<dbReference type="EMBL" id="UYWX01020721">
    <property type="protein sequence ID" value="VDM33971.1"/>
    <property type="molecule type" value="Genomic_DNA"/>
</dbReference>
<gene>
    <name evidence="1" type="ORF">TTAC_LOCUS9218</name>
</gene>
<keyword evidence="2" id="KW-1185">Reference proteome</keyword>
<proteinExistence type="predicted"/>
<name>A0A0R3X6T2_HYDTA</name>
<dbReference type="Proteomes" id="UP000274429">
    <property type="component" value="Unassembled WGS sequence"/>
</dbReference>
<protein>
    <submittedName>
        <fullName evidence="1 3">Uncharacterized protein</fullName>
    </submittedName>
</protein>
<organism evidence="3">
    <name type="scientific">Hydatigena taeniaeformis</name>
    <name type="common">Feline tapeworm</name>
    <name type="synonym">Taenia taeniaeformis</name>
    <dbReference type="NCBI Taxonomy" id="6205"/>
    <lineage>
        <taxon>Eukaryota</taxon>
        <taxon>Metazoa</taxon>
        <taxon>Spiralia</taxon>
        <taxon>Lophotrochozoa</taxon>
        <taxon>Platyhelminthes</taxon>
        <taxon>Cestoda</taxon>
        <taxon>Eucestoda</taxon>
        <taxon>Cyclophyllidea</taxon>
        <taxon>Taeniidae</taxon>
        <taxon>Hydatigera</taxon>
    </lineage>
</organism>
<accession>A0A0R3X6T2</accession>
<dbReference type="STRING" id="6205.A0A0R3X6T2"/>
<reference evidence="3" key="1">
    <citation type="submission" date="2017-02" db="UniProtKB">
        <authorList>
            <consortium name="WormBaseParasite"/>
        </authorList>
    </citation>
    <scope>IDENTIFICATION</scope>
</reference>
<evidence type="ECO:0000313" key="3">
    <source>
        <dbReference type="WBParaSite" id="TTAC_0000923301-mRNA-1"/>
    </source>
</evidence>
<dbReference type="AlphaFoldDB" id="A0A0R3X6T2"/>